<dbReference type="PANTHER" id="PTHR34836">
    <property type="entry name" value="OS06G0188250 PROTEIN"/>
    <property type="match status" value="1"/>
</dbReference>
<dbReference type="Gramene" id="PRQ27949">
    <property type="protein sequence ID" value="PRQ27949"/>
    <property type="gene ID" value="RchiOBHm_Chr6g0310821"/>
</dbReference>
<organism evidence="3 4">
    <name type="scientific">Rosa chinensis</name>
    <name type="common">China rose</name>
    <dbReference type="NCBI Taxonomy" id="74649"/>
    <lineage>
        <taxon>Eukaryota</taxon>
        <taxon>Viridiplantae</taxon>
        <taxon>Streptophyta</taxon>
        <taxon>Embryophyta</taxon>
        <taxon>Tracheophyta</taxon>
        <taxon>Spermatophyta</taxon>
        <taxon>Magnoliopsida</taxon>
        <taxon>eudicotyledons</taxon>
        <taxon>Gunneridae</taxon>
        <taxon>Pentapetalae</taxon>
        <taxon>rosids</taxon>
        <taxon>fabids</taxon>
        <taxon>Rosales</taxon>
        <taxon>Rosaceae</taxon>
        <taxon>Rosoideae</taxon>
        <taxon>Rosoideae incertae sedis</taxon>
        <taxon>Rosa</taxon>
    </lineage>
</organism>
<comment type="subunit">
    <text evidence="1">May form heteromers.</text>
</comment>
<gene>
    <name evidence="3" type="ORF">RchiOBHm_Chr6g0310821</name>
</gene>
<proteinExistence type="predicted"/>
<dbReference type="STRING" id="74649.A0A2P6Q1E2"/>
<dbReference type="InterPro" id="IPR028082">
    <property type="entry name" value="Peripla_BP_I"/>
</dbReference>
<sequence>MAIEEVGSTNFSFQYMNISGSSRDIERLGVSQSGPELVGELSGTKFRGLSGDFSLINGQLQSSIFQVVNVNDGWERRIGYWTPQNGFVRNLSSKNKSRYSASDVSLGPIIWPGETTSAPKGWQVPMRGRKLRILVTVKRGFK</sequence>
<evidence type="ECO:0000313" key="3">
    <source>
        <dbReference type="EMBL" id="PRQ27949.1"/>
    </source>
</evidence>
<dbReference type="InterPro" id="IPR015683">
    <property type="entry name" value="Ionotropic_Glu_rcpt"/>
</dbReference>
<dbReference type="Proteomes" id="UP000238479">
    <property type="component" value="Chromosome 6"/>
</dbReference>
<dbReference type="Gene3D" id="3.40.50.2300">
    <property type="match status" value="1"/>
</dbReference>
<evidence type="ECO:0000256" key="2">
    <source>
        <dbReference type="ARBA" id="ARBA00049638"/>
    </source>
</evidence>
<comment type="caution">
    <text evidence="3">The sequence shown here is derived from an EMBL/GenBank/DDBJ whole genome shotgun (WGS) entry which is preliminary data.</text>
</comment>
<dbReference type="EMBL" id="PDCK01000044">
    <property type="protein sequence ID" value="PRQ27949.1"/>
    <property type="molecule type" value="Genomic_DNA"/>
</dbReference>
<dbReference type="SUPFAM" id="SSF53822">
    <property type="entry name" value="Periplasmic binding protein-like I"/>
    <property type="match status" value="1"/>
</dbReference>
<dbReference type="PANTHER" id="PTHR34836:SF1">
    <property type="entry name" value="OS09G0428600 PROTEIN"/>
    <property type="match status" value="1"/>
</dbReference>
<evidence type="ECO:0000313" key="4">
    <source>
        <dbReference type="Proteomes" id="UP000238479"/>
    </source>
</evidence>
<reference evidence="3 4" key="1">
    <citation type="journal article" date="2018" name="Nat. Genet.">
        <title>The Rosa genome provides new insights in the design of modern roses.</title>
        <authorList>
            <person name="Bendahmane M."/>
        </authorList>
    </citation>
    <scope>NUCLEOTIDE SEQUENCE [LARGE SCALE GENOMIC DNA]</scope>
    <source>
        <strain evidence="4">cv. Old Blush</strain>
    </source>
</reference>
<protein>
    <submittedName>
        <fullName evidence="3">Putative periplasmic binding protein-like I</fullName>
    </submittedName>
</protein>
<keyword evidence="4" id="KW-1185">Reference proteome</keyword>
<comment type="function">
    <text evidence="2">Glutamate-gated receptor that probably acts as a non-selective cation channel. May be involved in light-signal transduction and calcium homeostasis via the regulation of calcium influx into cells.</text>
</comment>
<dbReference type="AlphaFoldDB" id="A0A2P6Q1E2"/>
<evidence type="ECO:0000256" key="1">
    <source>
        <dbReference type="ARBA" id="ARBA00011095"/>
    </source>
</evidence>
<name>A0A2P6Q1E2_ROSCH</name>
<accession>A0A2P6Q1E2</accession>
<dbReference type="FunFam" id="3.40.50.2300:FF:000310">
    <property type="entry name" value="Glutamate receptor"/>
    <property type="match status" value="1"/>
</dbReference>